<dbReference type="GO" id="GO:0009653">
    <property type="term" value="P:anatomical structure morphogenesis"/>
    <property type="evidence" value="ECO:0007669"/>
    <property type="project" value="TreeGrafter"/>
</dbReference>
<dbReference type="InterPro" id="IPR050211">
    <property type="entry name" value="FOX_domain-containing"/>
</dbReference>
<dbReference type="PANTHER" id="PTHR11829:SF343">
    <property type="entry name" value="FORK-HEAD DOMAIN-CONTAINING PROTEIN"/>
    <property type="match status" value="1"/>
</dbReference>
<accession>A0A915KMM6</accession>
<evidence type="ECO:0000313" key="8">
    <source>
        <dbReference type="Proteomes" id="UP000887565"/>
    </source>
</evidence>
<dbReference type="GO" id="GO:0005634">
    <property type="term" value="C:nucleus"/>
    <property type="evidence" value="ECO:0007669"/>
    <property type="project" value="UniProtKB-SubCell"/>
</dbReference>
<dbReference type="PANTHER" id="PTHR11829">
    <property type="entry name" value="FORKHEAD BOX PROTEIN"/>
    <property type="match status" value="1"/>
</dbReference>
<dbReference type="PRINTS" id="PR00053">
    <property type="entry name" value="FORKHEAD"/>
</dbReference>
<dbReference type="InterPro" id="IPR018122">
    <property type="entry name" value="TF_fork_head_CS_1"/>
</dbReference>
<dbReference type="InterPro" id="IPR001766">
    <property type="entry name" value="Fork_head_dom"/>
</dbReference>
<dbReference type="GO" id="GO:0030154">
    <property type="term" value="P:cell differentiation"/>
    <property type="evidence" value="ECO:0007669"/>
    <property type="project" value="TreeGrafter"/>
</dbReference>
<dbReference type="SMART" id="SM00339">
    <property type="entry name" value="FH"/>
    <property type="match status" value="1"/>
</dbReference>
<name>A0A915KMM6_ROMCU</name>
<dbReference type="GO" id="GO:0000978">
    <property type="term" value="F:RNA polymerase II cis-regulatory region sequence-specific DNA binding"/>
    <property type="evidence" value="ECO:0007669"/>
    <property type="project" value="TreeGrafter"/>
</dbReference>
<feature type="DNA-binding region" description="Fork-head" evidence="6">
    <location>
        <begin position="51"/>
        <end position="145"/>
    </location>
</feature>
<dbReference type="PROSITE" id="PS00657">
    <property type="entry name" value="FORK_HEAD_1"/>
    <property type="match status" value="1"/>
</dbReference>
<evidence type="ECO:0000256" key="6">
    <source>
        <dbReference type="PROSITE-ProRule" id="PRU00089"/>
    </source>
</evidence>
<dbReference type="AlphaFoldDB" id="A0A915KMM6"/>
<dbReference type="InterPro" id="IPR036390">
    <property type="entry name" value="WH_DNA-bd_sf"/>
</dbReference>
<comment type="subcellular location">
    <subcellularLocation>
        <location evidence="1 6">Nucleus</location>
    </subcellularLocation>
</comment>
<evidence type="ECO:0000256" key="3">
    <source>
        <dbReference type="ARBA" id="ARBA00023125"/>
    </source>
</evidence>
<evidence type="ECO:0000313" key="9">
    <source>
        <dbReference type="WBParaSite" id="nRc.2.0.1.t39289-RA"/>
    </source>
</evidence>
<keyword evidence="5 6" id="KW-0539">Nucleus</keyword>
<keyword evidence="3 6" id="KW-0238">DNA-binding</keyword>
<dbReference type="WBParaSite" id="nRc.2.0.1.t39289-RA">
    <property type="protein sequence ID" value="nRc.2.0.1.t39289-RA"/>
    <property type="gene ID" value="nRc.2.0.1.g39289"/>
</dbReference>
<evidence type="ECO:0000256" key="4">
    <source>
        <dbReference type="ARBA" id="ARBA00023163"/>
    </source>
</evidence>
<dbReference type="SUPFAM" id="SSF46785">
    <property type="entry name" value="Winged helix' DNA-binding domain"/>
    <property type="match status" value="1"/>
</dbReference>
<proteinExistence type="predicted"/>
<organism evidence="8 9">
    <name type="scientific">Romanomermis culicivorax</name>
    <name type="common">Nematode worm</name>
    <dbReference type="NCBI Taxonomy" id="13658"/>
    <lineage>
        <taxon>Eukaryota</taxon>
        <taxon>Metazoa</taxon>
        <taxon>Ecdysozoa</taxon>
        <taxon>Nematoda</taxon>
        <taxon>Enoplea</taxon>
        <taxon>Dorylaimia</taxon>
        <taxon>Mermithida</taxon>
        <taxon>Mermithoidea</taxon>
        <taxon>Mermithidae</taxon>
        <taxon>Romanomermis</taxon>
    </lineage>
</organism>
<keyword evidence="2" id="KW-0805">Transcription regulation</keyword>
<dbReference type="Gene3D" id="1.10.10.10">
    <property type="entry name" value="Winged helix-like DNA-binding domain superfamily/Winged helix DNA-binding domain"/>
    <property type="match status" value="1"/>
</dbReference>
<evidence type="ECO:0000256" key="2">
    <source>
        <dbReference type="ARBA" id="ARBA00023015"/>
    </source>
</evidence>
<dbReference type="Proteomes" id="UP000887565">
    <property type="component" value="Unplaced"/>
</dbReference>
<evidence type="ECO:0000256" key="1">
    <source>
        <dbReference type="ARBA" id="ARBA00004123"/>
    </source>
</evidence>
<dbReference type="GO" id="GO:0000981">
    <property type="term" value="F:DNA-binding transcription factor activity, RNA polymerase II-specific"/>
    <property type="evidence" value="ECO:0007669"/>
    <property type="project" value="TreeGrafter"/>
</dbReference>
<dbReference type="FunFam" id="1.10.10.10:FF:000016">
    <property type="entry name" value="Forkhead box protein I1"/>
    <property type="match status" value="1"/>
</dbReference>
<evidence type="ECO:0000259" key="7">
    <source>
        <dbReference type="PROSITE" id="PS50039"/>
    </source>
</evidence>
<dbReference type="PROSITE" id="PS00658">
    <property type="entry name" value="FORK_HEAD_2"/>
    <property type="match status" value="1"/>
</dbReference>
<reference evidence="9" key="1">
    <citation type="submission" date="2022-11" db="UniProtKB">
        <authorList>
            <consortium name="WormBaseParasite"/>
        </authorList>
    </citation>
    <scope>IDENTIFICATION</scope>
</reference>
<dbReference type="InterPro" id="IPR030456">
    <property type="entry name" value="TF_fork_head_CS_2"/>
</dbReference>
<sequence>MHNIGPNYCSNSCCYSPIAPEHPTTTTTVCQTYSASDDLTFGGRHTCHTVKPPYSYIALIAMAIQSSPDRKMTLNEIYKFIVDTFPFYRHNKHAWQNSIRHNLSLNECFIKVPKDTKKNGKGSFWTLHPQSVGMFDNGSFLRKSNKSSSQSVNVQLLLEIKLCECRLE</sequence>
<dbReference type="InterPro" id="IPR036388">
    <property type="entry name" value="WH-like_DNA-bd_sf"/>
</dbReference>
<dbReference type="PROSITE" id="PS50039">
    <property type="entry name" value="FORK_HEAD_3"/>
    <property type="match status" value="1"/>
</dbReference>
<dbReference type="Pfam" id="PF00250">
    <property type="entry name" value="Forkhead"/>
    <property type="match status" value="1"/>
</dbReference>
<protein>
    <submittedName>
        <fullName evidence="9">Fork-head domain-containing protein</fullName>
    </submittedName>
</protein>
<evidence type="ECO:0000256" key="5">
    <source>
        <dbReference type="ARBA" id="ARBA00023242"/>
    </source>
</evidence>
<feature type="domain" description="Fork-head" evidence="7">
    <location>
        <begin position="51"/>
        <end position="145"/>
    </location>
</feature>
<keyword evidence="4" id="KW-0804">Transcription</keyword>
<keyword evidence="8" id="KW-1185">Reference proteome</keyword>